<keyword evidence="5" id="KW-0378">Hydrolase</keyword>
<dbReference type="InterPro" id="IPR041373">
    <property type="entry name" value="RT_RNaseH"/>
</dbReference>
<dbReference type="PANTHER" id="PTHR37984:SF5">
    <property type="entry name" value="PROTEIN NYNRIN-LIKE"/>
    <property type="match status" value="1"/>
</dbReference>
<sequence>MTVDIVKALESLRKALNTPTLFLIPDYKMPFKLYIYASGDGLGVAFHQVHIINYKPVEGPICFIFRQINPTEARHEECQRECLCLFWALEKLYYSLEGCVFELITDCTTVKSLSNMKTLNRHMLRWQIAIQEYRGNITIVHKDGNIHKNADGLRRWPL</sequence>
<dbReference type="Pfam" id="PF17917">
    <property type="entry name" value="RT_RNaseH"/>
    <property type="match status" value="1"/>
</dbReference>
<dbReference type="AlphaFoldDB" id="A0A9Q3PR36"/>
<evidence type="ECO:0000313" key="9">
    <source>
        <dbReference type="Proteomes" id="UP000765509"/>
    </source>
</evidence>
<evidence type="ECO:0000313" key="8">
    <source>
        <dbReference type="EMBL" id="MBW0571009.1"/>
    </source>
</evidence>
<dbReference type="EMBL" id="AVOT02087359">
    <property type="protein sequence ID" value="MBW0571009.1"/>
    <property type="molecule type" value="Genomic_DNA"/>
</dbReference>
<dbReference type="OrthoDB" id="3363652at2759"/>
<keyword evidence="3" id="KW-0540">Nuclease</keyword>
<evidence type="ECO:0000256" key="5">
    <source>
        <dbReference type="ARBA" id="ARBA00022801"/>
    </source>
</evidence>
<name>A0A9Q3PR36_9BASI</name>
<dbReference type="GO" id="GO:0004519">
    <property type="term" value="F:endonuclease activity"/>
    <property type="evidence" value="ECO:0007669"/>
    <property type="project" value="UniProtKB-KW"/>
</dbReference>
<dbReference type="Proteomes" id="UP000765509">
    <property type="component" value="Unassembled WGS sequence"/>
</dbReference>
<feature type="domain" description="Reverse transcriptase RNase H-like" evidence="7">
    <location>
        <begin position="26"/>
        <end position="133"/>
    </location>
</feature>
<evidence type="ECO:0000256" key="4">
    <source>
        <dbReference type="ARBA" id="ARBA00022759"/>
    </source>
</evidence>
<dbReference type="PANTHER" id="PTHR37984">
    <property type="entry name" value="PROTEIN CBG26694"/>
    <property type="match status" value="1"/>
</dbReference>
<evidence type="ECO:0000256" key="6">
    <source>
        <dbReference type="ARBA" id="ARBA00022918"/>
    </source>
</evidence>
<keyword evidence="6" id="KW-0695">RNA-directed DNA polymerase</keyword>
<reference evidence="8" key="1">
    <citation type="submission" date="2021-03" db="EMBL/GenBank/DDBJ databases">
        <title>Draft genome sequence of rust myrtle Austropuccinia psidii MF-1, a brazilian biotype.</title>
        <authorList>
            <person name="Quecine M.C."/>
            <person name="Pachon D.M.R."/>
            <person name="Bonatelli M.L."/>
            <person name="Correr F.H."/>
            <person name="Franceschini L.M."/>
            <person name="Leite T.F."/>
            <person name="Margarido G.R.A."/>
            <person name="Almeida C.A."/>
            <person name="Ferrarezi J.A."/>
            <person name="Labate C.A."/>
        </authorList>
    </citation>
    <scope>NUCLEOTIDE SEQUENCE</scope>
    <source>
        <strain evidence="8">MF-1</strain>
    </source>
</reference>
<evidence type="ECO:0000259" key="7">
    <source>
        <dbReference type="Pfam" id="PF17917"/>
    </source>
</evidence>
<comment type="caution">
    <text evidence="8">The sequence shown here is derived from an EMBL/GenBank/DDBJ whole genome shotgun (WGS) entry which is preliminary data.</text>
</comment>
<organism evidence="8 9">
    <name type="scientific">Austropuccinia psidii MF-1</name>
    <dbReference type="NCBI Taxonomy" id="1389203"/>
    <lineage>
        <taxon>Eukaryota</taxon>
        <taxon>Fungi</taxon>
        <taxon>Dikarya</taxon>
        <taxon>Basidiomycota</taxon>
        <taxon>Pucciniomycotina</taxon>
        <taxon>Pucciniomycetes</taxon>
        <taxon>Pucciniales</taxon>
        <taxon>Sphaerophragmiaceae</taxon>
        <taxon>Austropuccinia</taxon>
    </lineage>
</organism>
<keyword evidence="1" id="KW-0808">Transferase</keyword>
<keyword evidence="4" id="KW-0255">Endonuclease</keyword>
<dbReference type="InterPro" id="IPR043502">
    <property type="entry name" value="DNA/RNA_pol_sf"/>
</dbReference>
<dbReference type="GO" id="GO:0016787">
    <property type="term" value="F:hydrolase activity"/>
    <property type="evidence" value="ECO:0007669"/>
    <property type="project" value="UniProtKB-KW"/>
</dbReference>
<dbReference type="InterPro" id="IPR050951">
    <property type="entry name" value="Retrovirus_Pol_polyprotein"/>
</dbReference>
<accession>A0A9Q3PR36</accession>
<dbReference type="SUPFAM" id="SSF56672">
    <property type="entry name" value="DNA/RNA polymerases"/>
    <property type="match status" value="1"/>
</dbReference>
<keyword evidence="2" id="KW-0548">Nucleotidyltransferase</keyword>
<protein>
    <recommendedName>
        <fullName evidence="7">Reverse transcriptase RNase H-like domain-containing protein</fullName>
    </recommendedName>
</protein>
<proteinExistence type="predicted"/>
<keyword evidence="9" id="KW-1185">Reference proteome</keyword>
<evidence type="ECO:0000256" key="3">
    <source>
        <dbReference type="ARBA" id="ARBA00022722"/>
    </source>
</evidence>
<evidence type="ECO:0000256" key="2">
    <source>
        <dbReference type="ARBA" id="ARBA00022695"/>
    </source>
</evidence>
<dbReference type="GO" id="GO:0003964">
    <property type="term" value="F:RNA-directed DNA polymerase activity"/>
    <property type="evidence" value="ECO:0007669"/>
    <property type="project" value="UniProtKB-KW"/>
</dbReference>
<gene>
    <name evidence="8" type="ORF">O181_110724</name>
</gene>
<evidence type="ECO:0000256" key="1">
    <source>
        <dbReference type="ARBA" id="ARBA00022679"/>
    </source>
</evidence>